<comment type="function">
    <text evidence="14 19">Joins adenosylcobinamide-GDP and alpha-ribazole to generate adenosylcobalamin (Ado-cobalamin). Also synthesizes adenosylcobalamin 5'-phosphate from adenosylcobinamide-GDP and alpha-ribazole 5'-phosphate.</text>
</comment>
<keyword evidence="12 19" id="KW-1133">Transmembrane helix</keyword>
<sequence length="263" mass="30368">MNYLKGLLINIQFFTVIPLKMELPMDRNHLESSVKTFPILGLLQGISYLLFLMILVEWSPFSTLAIAFFIWLYTIIFTGGIHLDGWMDMSDAYFSYQDEEKRLEIMKDPRTGAFGVLSVIILLSAKFFFIYELIALSSYQLWFAILLIPFLSKSMMGYLLLSVKPAKEEGLAYLFHQAINGNNLWLYPVYFLLISLGLNVIVDHAFIPIITLTIITILSYHFFRIKSVHWFKGMTGDVLGASIEGVELILWMTLWLLHYFVMG</sequence>
<proteinExistence type="inferred from homology"/>
<keyword evidence="9 19" id="KW-0808">Transferase</keyword>
<keyword evidence="7 19" id="KW-1003">Cell membrane</keyword>
<feature type="transmembrane region" description="Helical" evidence="19">
    <location>
        <begin position="184"/>
        <end position="201"/>
    </location>
</feature>
<dbReference type="HAMAP" id="MF_00719">
    <property type="entry name" value="CobS"/>
    <property type="match status" value="1"/>
</dbReference>
<feature type="transmembrane region" description="Helical" evidence="19">
    <location>
        <begin position="111"/>
        <end position="129"/>
    </location>
</feature>
<evidence type="ECO:0000256" key="5">
    <source>
        <dbReference type="ARBA" id="ARBA00013200"/>
    </source>
</evidence>
<keyword evidence="11 19" id="KW-0460">Magnesium</keyword>
<keyword evidence="10 19" id="KW-0812">Transmembrane</keyword>
<evidence type="ECO:0000256" key="2">
    <source>
        <dbReference type="ARBA" id="ARBA00004651"/>
    </source>
</evidence>
<protein>
    <recommendedName>
        <fullName evidence="6 19">Adenosylcobinamide-GDP ribazoletransferase</fullName>
        <ecNumber evidence="5 19">2.7.8.26</ecNumber>
    </recommendedName>
    <alternativeName>
        <fullName evidence="16 19">Cobalamin synthase</fullName>
    </alternativeName>
    <alternativeName>
        <fullName evidence="15 19">Cobalamin-5'-phosphate synthase</fullName>
    </alternativeName>
</protein>
<evidence type="ECO:0000256" key="17">
    <source>
        <dbReference type="ARBA" id="ARBA00048623"/>
    </source>
</evidence>
<evidence type="ECO:0000256" key="6">
    <source>
        <dbReference type="ARBA" id="ARBA00015850"/>
    </source>
</evidence>
<evidence type="ECO:0000256" key="3">
    <source>
        <dbReference type="ARBA" id="ARBA00004663"/>
    </source>
</evidence>
<comment type="similarity">
    <text evidence="4 19">Belongs to the CobS family.</text>
</comment>
<dbReference type="EC" id="2.7.8.26" evidence="5 19"/>
<organism evidence="20 21">
    <name type="scientific">Pseudalkalibacillus berkeleyi</name>
    <dbReference type="NCBI Taxonomy" id="1069813"/>
    <lineage>
        <taxon>Bacteria</taxon>
        <taxon>Bacillati</taxon>
        <taxon>Bacillota</taxon>
        <taxon>Bacilli</taxon>
        <taxon>Bacillales</taxon>
        <taxon>Fictibacillaceae</taxon>
        <taxon>Pseudalkalibacillus</taxon>
    </lineage>
</organism>
<evidence type="ECO:0000256" key="19">
    <source>
        <dbReference type="HAMAP-Rule" id="MF_00719"/>
    </source>
</evidence>
<keyword evidence="13 19" id="KW-0472">Membrane</keyword>
<gene>
    <name evidence="19 20" type="primary">cobS</name>
    <name evidence="20" type="ORF">L2716_07000</name>
</gene>
<evidence type="ECO:0000256" key="4">
    <source>
        <dbReference type="ARBA" id="ARBA00010561"/>
    </source>
</evidence>
<dbReference type="GO" id="GO:0051073">
    <property type="term" value="F:adenosylcobinamide-GDP ribazoletransferase activity"/>
    <property type="evidence" value="ECO:0007669"/>
    <property type="project" value="UniProtKB-EC"/>
</dbReference>
<evidence type="ECO:0000256" key="10">
    <source>
        <dbReference type="ARBA" id="ARBA00022692"/>
    </source>
</evidence>
<dbReference type="RefSeq" id="WP_236333099.1">
    <property type="nucleotide sequence ID" value="NZ_JAKIJS010000001.1"/>
</dbReference>
<dbReference type="NCBIfam" id="TIGR00317">
    <property type="entry name" value="cobS"/>
    <property type="match status" value="1"/>
</dbReference>
<comment type="pathway">
    <text evidence="3 19">Cofactor biosynthesis; adenosylcobalamin biosynthesis; adenosylcobalamin from cob(II)yrinate a,c-diamide: step 7/7.</text>
</comment>
<evidence type="ECO:0000256" key="14">
    <source>
        <dbReference type="ARBA" id="ARBA00025228"/>
    </source>
</evidence>
<name>A0ABS9GXG9_9BACL</name>
<comment type="cofactor">
    <cofactor evidence="1 19">
        <name>Mg(2+)</name>
        <dbReference type="ChEBI" id="CHEBI:18420"/>
    </cofactor>
</comment>
<dbReference type="InterPro" id="IPR003805">
    <property type="entry name" value="CobS"/>
</dbReference>
<evidence type="ECO:0000256" key="9">
    <source>
        <dbReference type="ARBA" id="ARBA00022679"/>
    </source>
</evidence>
<keyword evidence="21" id="KW-1185">Reference proteome</keyword>
<comment type="subcellular location">
    <subcellularLocation>
        <location evidence="2 19">Cell membrane</location>
        <topology evidence="2 19">Multi-pass membrane protein</topology>
    </subcellularLocation>
</comment>
<reference evidence="20 21" key="1">
    <citation type="submission" date="2022-01" db="EMBL/GenBank/DDBJ databases">
        <title>Alkalihalobacillus sp. EGI L200015, a novel bacterium isolated from a salt lake sediment.</title>
        <authorList>
            <person name="Gao L."/>
            <person name="Fang B.-Z."/>
            <person name="Li W.-J."/>
        </authorList>
    </citation>
    <scope>NUCLEOTIDE SEQUENCE [LARGE SCALE GENOMIC DNA]</scope>
    <source>
        <strain evidence="20 21">KCTC 12718</strain>
    </source>
</reference>
<evidence type="ECO:0000256" key="18">
    <source>
        <dbReference type="ARBA" id="ARBA00049504"/>
    </source>
</evidence>
<feature type="transmembrane region" description="Helical" evidence="19">
    <location>
        <begin position="141"/>
        <end position="163"/>
    </location>
</feature>
<feature type="transmembrane region" description="Helical" evidence="19">
    <location>
        <begin position="62"/>
        <end position="83"/>
    </location>
</feature>
<evidence type="ECO:0000256" key="12">
    <source>
        <dbReference type="ARBA" id="ARBA00022989"/>
    </source>
</evidence>
<feature type="transmembrane region" description="Helical" evidence="19">
    <location>
        <begin position="207"/>
        <end position="225"/>
    </location>
</feature>
<accession>A0ABS9GXG9</accession>
<evidence type="ECO:0000256" key="7">
    <source>
        <dbReference type="ARBA" id="ARBA00022475"/>
    </source>
</evidence>
<evidence type="ECO:0000256" key="13">
    <source>
        <dbReference type="ARBA" id="ARBA00023136"/>
    </source>
</evidence>
<comment type="catalytic activity">
    <reaction evidence="17 19">
        <text>alpha-ribazole + adenosylcob(III)inamide-GDP = adenosylcob(III)alamin + GMP + H(+)</text>
        <dbReference type="Rhea" id="RHEA:16049"/>
        <dbReference type="ChEBI" id="CHEBI:10329"/>
        <dbReference type="ChEBI" id="CHEBI:15378"/>
        <dbReference type="ChEBI" id="CHEBI:18408"/>
        <dbReference type="ChEBI" id="CHEBI:58115"/>
        <dbReference type="ChEBI" id="CHEBI:60487"/>
        <dbReference type="EC" id="2.7.8.26"/>
    </reaction>
</comment>
<feature type="transmembrane region" description="Helical" evidence="19">
    <location>
        <begin position="237"/>
        <end position="261"/>
    </location>
</feature>
<evidence type="ECO:0000256" key="15">
    <source>
        <dbReference type="ARBA" id="ARBA00032605"/>
    </source>
</evidence>
<evidence type="ECO:0000256" key="1">
    <source>
        <dbReference type="ARBA" id="ARBA00001946"/>
    </source>
</evidence>
<evidence type="ECO:0000256" key="11">
    <source>
        <dbReference type="ARBA" id="ARBA00022842"/>
    </source>
</evidence>
<evidence type="ECO:0000313" key="20">
    <source>
        <dbReference type="EMBL" id="MCF6137473.1"/>
    </source>
</evidence>
<feature type="transmembrane region" description="Helical" evidence="19">
    <location>
        <begin position="37"/>
        <end position="56"/>
    </location>
</feature>
<comment type="catalytic activity">
    <reaction evidence="18 19">
        <text>alpha-ribazole 5'-phosphate + adenosylcob(III)inamide-GDP = adenosylcob(III)alamin 5'-phosphate + GMP + H(+)</text>
        <dbReference type="Rhea" id="RHEA:23560"/>
        <dbReference type="ChEBI" id="CHEBI:15378"/>
        <dbReference type="ChEBI" id="CHEBI:57918"/>
        <dbReference type="ChEBI" id="CHEBI:58115"/>
        <dbReference type="ChEBI" id="CHEBI:60487"/>
        <dbReference type="ChEBI" id="CHEBI:60493"/>
        <dbReference type="EC" id="2.7.8.26"/>
    </reaction>
</comment>
<dbReference type="Proteomes" id="UP001649381">
    <property type="component" value="Unassembled WGS sequence"/>
</dbReference>
<evidence type="ECO:0000256" key="16">
    <source>
        <dbReference type="ARBA" id="ARBA00032853"/>
    </source>
</evidence>
<comment type="caution">
    <text evidence="20">The sequence shown here is derived from an EMBL/GenBank/DDBJ whole genome shotgun (WGS) entry which is preliminary data.</text>
</comment>
<evidence type="ECO:0000256" key="8">
    <source>
        <dbReference type="ARBA" id="ARBA00022573"/>
    </source>
</evidence>
<dbReference type="EMBL" id="JAKIJS010000001">
    <property type="protein sequence ID" value="MCF6137473.1"/>
    <property type="molecule type" value="Genomic_DNA"/>
</dbReference>
<evidence type="ECO:0000313" key="21">
    <source>
        <dbReference type="Proteomes" id="UP001649381"/>
    </source>
</evidence>
<dbReference type="PANTHER" id="PTHR34148">
    <property type="entry name" value="ADENOSYLCOBINAMIDE-GDP RIBAZOLETRANSFERASE"/>
    <property type="match status" value="1"/>
</dbReference>
<dbReference type="Pfam" id="PF02654">
    <property type="entry name" value="CobS"/>
    <property type="match status" value="1"/>
</dbReference>
<keyword evidence="8 19" id="KW-0169">Cobalamin biosynthesis</keyword>
<dbReference type="PANTHER" id="PTHR34148:SF1">
    <property type="entry name" value="ADENOSYLCOBINAMIDE-GDP RIBAZOLETRANSFERASE"/>
    <property type="match status" value="1"/>
</dbReference>